<evidence type="ECO:0000313" key="2">
    <source>
        <dbReference type="EMBL" id="MBC9811714.1"/>
    </source>
</evidence>
<dbReference type="InterPro" id="IPR020843">
    <property type="entry name" value="ER"/>
</dbReference>
<dbReference type="Pfam" id="PF08240">
    <property type="entry name" value="ADH_N"/>
    <property type="match status" value="1"/>
</dbReference>
<dbReference type="EMBL" id="JACVEL010000002">
    <property type="protein sequence ID" value="MBC9811714.1"/>
    <property type="molecule type" value="Genomic_DNA"/>
</dbReference>
<dbReference type="InterPro" id="IPR013154">
    <property type="entry name" value="ADH-like_N"/>
</dbReference>
<dbReference type="Gene3D" id="3.40.50.720">
    <property type="entry name" value="NAD(P)-binding Rossmann-like Domain"/>
    <property type="match status" value="1"/>
</dbReference>
<dbReference type="InterPro" id="IPR036291">
    <property type="entry name" value="NAD(P)-bd_dom_sf"/>
</dbReference>
<evidence type="ECO:0000259" key="1">
    <source>
        <dbReference type="SMART" id="SM00829"/>
    </source>
</evidence>
<comment type="caution">
    <text evidence="2">The sequence shown here is derived from an EMBL/GenBank/DDBJ whole genome shotgun (WGS) entry which is preliminary data.</text>
</comment>
<dbReference type="GO" id="GO:0016491">
    <property type="term" value="F:oxidoreductase activity"/>
    <property type="evidence" value="ECO:0007669"/>
    <property type="project" value="InterPro"/>
</dbReference>
<feature type="domain" description="Enoyl reductase (ER)" evidence="1">
    <location>
        <begin position="10"/>
        <end position="300"/>
    </location>
</feature>
<dbReference type="Gene3D" id="3.90.180.10">
    <property type="entry name" value="Medium-chain alcohol dehydrogenases, catalytic domain"/>
    <property type="match status" value="1"/>
</dbReference>
<dbReference type="PANTHER" id="PTHR11695:SF648">
    <property type="entry name" value="ZINC-BINDING OXIDOREDUCTASE"/>
    <property type="match status" value="1"/>
</dbReference>
<proteinExistence type="predicted"/>
<sequence length="307" mass="33088">MKAVICTTYGAPEVLQLTTLKKPVPKDNEVLVKIHATAVNSGDVRVRGLAVDGFMKIIMRFVLGFKGPRKPVLGTIYSGVVEAVGKQVRQFQPGDEVFGSRGFKFGTYAEYITVAEDSPIDHKPSNATFEEAAAILFGGMTSAFFLHKAGIKAGQRVLIYGATGSVGAAGVEIARSHGAVVTAVCSEQGVELARQLGSDAIVVYTSEAYKQLNDPFDMVYDAVGKTTKKTFAALLKPNGIYLTVGGLSMAKERKKEITFLKQLFEAGKLHAHIDKSYLLTEIVEAHRYVDTGRKKGNVVVKIIADNA</sequence>
<dbReference type="PANTHER" id="PTHR11695">
    <property type="entry name" value="ALCOHOL DEHYDROGENASE RELATED"/>
    <property type="match status" value="1"/>
</dbReference>
<dbReference type="SMART" id="SM00829">
    <property type="entry name" value="PKS_ER"/>
    <property type="match status" value="1"/>
</dbReference>
<reference evidence="2" key="1">
    <citation type="submission" date="2020-09" db="EMBL/GenBank/DDBJ databases">
        <title>Taishania pollutisoli gen. nov., sp. nov., Isolated from Tetrabromobisphenol A-Contaminated Soil.</title>
        <authorList>
            <person name="Chen Q."/>
        </authorList>
    </citation>
    <scope>NUCLEOTIDE SEQUENCE</scope>
    <source>
        <strain evidence="2">CZZ-1</strain>
    </source>
</reference>
<evidence type="ECO:0000313" key="3">
    <source>
        <dbReference type="Proteomes" id="UP000652681"/>
    </source>
</evidence>
<name>A0A8J6PHN7_9FLAO</name>
<gene>
    <name evidence="2" type="ORF">H9Y05_04415</name>
</gene>
<dbReference type="SUPFAM" id="SSF50129">
    <property type="entry name" value="GroES-like"/>
    <property type="match status" value="1"/>
</dbReference>
<dbReference type="Proteomes" id="UP000652681">
    <property type="component" value="Unassembled WGS sequence"/>
</dbReference>
<dbReference type="SUPFAM" id="SSF51735">
    <property type="entry name" value="NAD(P)-binding Rossmann-fold domains"/>
    <property type="match status" value="1"/>
</dbReference>
<keyword evidence="3" id="KW-1185">Reference proteome</keyword>
<organism evidence="2 3">
    <name type="scientific">Taishania pollutisoli</name>
    <dbReference type="NCBI Taxonomy" id="2766479"/>
    <lineage>
        <taxon>Bacteria</taxon>
        <taxon>Pseudomonadati</taxon>
        <taxon>Bacteroidota</taxon>
        <taxon>Flavobacteriia</taxon>
        <taxon>Flavobacteriales</taxon>
        <taxon>Crocinitomicaceae</taxon>
        <taxon>Taishania</taxon>
    </lineage>
</organism>
<dbReference type="AlphaFoldDB" id="A0A8J6PHN7"/>
<protein>
    <submittedName>
        <fullName evidence="2">NAD(P)-dependent alcohol dehydrogenase</fullName>
    </submittedName>
</protein>
<dbReference type="Pfam" id="PF13602">
    <property type="entry name" value="ADH_zinc_N_2"/>
    <property type="match status" value="1"/>
</dbReference>
<accession>A0A8J6PHN7</accession>
<dbReference type="InterPro" id="IPR011032">
    <property type="entry name" value="GroES-like_sf"/>
</dbReference>
<dbReference type="CDD" id="cd08267">
    <property type="entry name" value="MDR1"/>
    <property type="match status" value="1"/>
</dbReference>
<dbReference type="InterPro" id="IPR050700">
    <property type="entry name" value="YIM1/Zinc_Alcohol_DH_Fams"/>
</dbReference>